<organism evidence="1">
    <name type="scientific">Piper yellow mottle virus</name>
    <dbReference type="NCBI Taxonomy" id="262957"/>
    <lineage>
        <taxon>Viruses</taxon>
        <taxon>Riboviria</taxon>
        <taxon>Pararnavirae</taxon>
        <taxon>Artverviricota</taxon>
        <taxon>Revtraviricetes</taxon>
        <taxon>Ortervirales</taxon>
        <taxon>Caulimoviridae</taxon>
        <taxon>Badnavirus</taxon>
        <taxon>Badnavirus maculapiperis</taxon>
    </lineage>
</organism>
<dbReference type="EMBL" id="DQ836236">
    <property type="protein sequence ID" value="ABI30246.1"/>
    <property type="molecule type" value="Genomic_DNA"/>
</dbReference>
<evidence type="ECO:0000313" key="1">
    <source>
        <dbReference type="EMBL" id="ABI30246.1"/>
    </source>
</evidence>
<proteinExistence type="predicted"/>
<feature type="non-terminal residue" evidence="1">
    <location>
        <position position="156"/>
    </location>
</feature>
<accession>B4UUI5</accession>
<sequence>TGLGIDVKFQHIDGKENSLADSLSRLTCSLIRQWHQLEPVVTTPQAALVQEQLNPTPGSTKALSQALDQVNQWLGSTNSTRTPSRGSPGTDCTNTREWWNHLCQLKELEAKAVQEAEKAVEVLVNLHPVKHAECTRLSQEKSAAEGFCTRLLSRPA</sequence>
<name>B4UUI5_9VIRU</name>
<reference evidence="1" key="1">
    <citation type="submission" date="2006-07" db="EMBL/GenBank/DDBJ databases">
        <title>Detection and characterization of Badnavirus infecting betel vine (Piper betle) and Indian long pepper (Piper longum) in India.</title>
        <authorList>
            <person name="Siju S."/>
            <person name="Bhat A.I."/>
            <person name="Hareesh P.S."/>
        </authorList>
    </citation>
    <scope>NUCLEOTIDE SEQUENCE</scope>
</reference>
<protein>
    <submittedName>
        <fullName evidence="1">Uncharacterized protein</fullName>
    </submittedName>
</protein>
<feature type="non-terminal residue" evidence="1">
    <location>
        <position position="1"/>
    </location>
</feature>